<keyword evidence="2" id="KW-0732">Signal</keyword>
<feature type="signal peptide" evidence="2">
    <location>
        <begin position="1"/>
        <end position="17"/>
    </location>
</feature>
<name>A0A9J6BSZ9_POLVA</name>
<gene>
    <name evidence="3" type="ORF">PVAND_002826</name>
</gene>
<reference evidence="3" key="1">
    <citation type="submission" date="2021-03" db="EMBL/GenBank/DDBJ databases">
        <title>Chromosome level genome of the anhydrobiotic midge Polypedilum vanderplanki.</title>
        <authorList>
            <person name="Yoshida Y."/>
            <person name="Kikawada T."/>
            <person name="Gusev O."/>
        </authorList>
    </citation>
    <scope>NUCLEOTIDE SEQUENCE</scope>
    <source>
        <strain evidence="3">NIAS01</strain>
        <tissue evidence="3">Whole body or cell culture</tissue>
    </source>
</reference>
<dbReference type="EMBL" id="JADBJN010000003">
    <property type="protein sequence ID" value="KAG5672725.1"/>
    <property type="molecule type" value="Genomic_DNA"/>
</dbReference>
<evidence type="ECO:0000256" key="2">
    <source>
        <dbReference type="SAM" id="SignalP"/>
    </source>
</evidence>
<protein>
    <recommendedName>
        <fullName evidence="5">VWFA domain-containing protein</fullName>
    </recommendedName>
</protein>
<evidence type="ECO:0000256" key="1">
    <source>
        <dbReference type="SAM" id="MobiDB-lite"/>
    </source>
</evidence>
<evidence type="ECO:0000313" key="4">
    <source>
        <dbReference type="Proteomes" id="UP001107558"/>
    </source>
</evidence>
<accession>A0A9J6BSZ9</accession>
<dbReference type="OrthoDB" id="549017at2759"/>
<dbReference type="Proteomes" id="UP001107558">
    <property type="component" value="Chromosome 3"/>
</dbReference>
<proteinExistence type="predicted"/>
<feature type="compositionally biased region" description="Basic and acidic residues" evidence="1">
    <location>
        <begin position="392"/>
        <end position="404"/>
    </location>
</feature>
<evidence type="ECO:0008006" key="5">
    <source>
        <dbReference type="Google" id="ProtNLM"/>
    </source>
</evidence>
<dbReference type="AlphaFoldDB" id="A0A9J6BSZ9"/>
<comment type="caution">
    <text evidence="3">The sequence shown here is derived from an EMBL/GenBank/DDBJ whole genome shotgun (WGS) entry which is preliminary data.</text>
</comment>
<sequence>MKILLLALILVTNIVTSQRIRIPEILVSCYRGSSTEVFFPSSFGMVIDIIRKIERAYPTSIDLRHLSSRIFHDLRVDGIQRSLTAIESDEITAYSVTGFMTVKNRILQQVISNVSGDLRYQEILSHDELCMLHKLISSSVEPYERQNELRDCPWKILNTTTFESTLKAKMPAPFIPNRRFRNNHTIISPNFSRCPIENGVVFNDYGPIHPGIIITSIASGLQPQNIRINDFVSEYREKDPYQNLETMEETDNRQKIGKVISSLSSIDNTYAAGLVGDLAEVVLFQAPIVKHNFTIGFTSMWNDTYFPRLHYLNGSREGFFHLTDSEILSGIDGLFISQQVSAWSSRIQRLRLSQIFDMYYLHQGISIPIIQSSNNNNGNNFKGRPSTANRNNKNDDDEHNKNNEDDFSYTKIEGKKTTFKKAFNYKVLNEELLDIDINYLSRFSISEGINSVCHRQKIIDIIDVDKLKEETYNFIQILEFATQTPIISPPLLKELSESAVDQLMDYARNLISNNVQCSQQPINFQKSPIDLTLIIDGSRTYYENLQLINFVANTIGVSNFGSYISVVHGNNGQFIANRTNNIANLFEQLKNSSFDNPIRLSLKDSLGSIMLQMTNQTIEEKSSGSYMELSKVILVVSQSHSISELDFENAQIILKSSMLQFPDLYFVFLSNDIDTFIEMAAGTGDKRSSVARMLIENAERYSFIHASSTDLSTFKKPLESAFKLIPKRIISPFCRNADEKKSIQLIRDEFEDYATPNVDLFYRISPYYLLGSDEIRVRFQNVGYGDLTICVARHRNMTAKECKSIQDIDNAWFNITQPCNSDQLSDGCQSVYFTVQVDISFIRCTEYSCRFPDDVRFNVRAEGLRCEQNSSNSLFSSAKLNPIIFILILLHFSLLLHF</sequence>
<feature type="region of interest" description="Disordered" evidence="1">
    <location>
        <begin position="376"/>
        <end position="406"/>
    </location>
</feature>
<keyword evidence="4" id="KW-1185">Reference proteome</keyword>
<feature type="chain" id="PRO_5039889319" description="VWFA domain-containing protein" evidence="2">
    <location>
        <begin position="18"/>
        <end position="898"/>
    </location>
</feature>
<organism evidence="3 4">
    <name type="scientific">Polypedilum vanderplanki</name>
    <name type="common">Sleeping chironomid midge</name>
    <dbReference type="NCBI Taxonomy" id="319348"/>
    <lineage>
        <taxon>Eukaryota</taxon>
        <taxon>Metazoa</taxon>
        <taxon>Ecdysozoa</taxon>
        <taxon>Arthropoda</taxon>
        <taxon>Hexapoda</taxon>
        <taxon>Insecta</taxon>
        <taxon>Pterygota</taxon>
        <taxon>Neoptera</taxon>
        <taxon>Endopterygota</taxon>
        <taxon>Diptera</taxon>
        <taxon>Nematocera</taxon>
        <taxon>Chironomoidea</taxon>
        <taxon>Chironomidae</taxon>
        <taxon>Chironominae</taxon>
        <taxon>Polypedilum</taxon>
        <taxon>Polypedilum</taxon>
    </lineage>
</organism>
<evidence type="ECO:0000313" key="3">
    <source>
        <dbReference type="EMBL" id="KAG5672725.1"/>
    </source>
</evidence>